<dbReference type="Proteomes" id="UP001608902">
    <property type="component" value="Unassembled WGS sequence"/>
</dbReference>
<dbReference type="PROSITE" id="PS50878">
    <property type="entry name" value="RT_POL"/>
    <property type="match status" value="1"/>
</dbReference>
<accession>A0ABD6ELN9</accession>
<sequence>MKGRSTTSHLICCSSDWARSLNDNKQTDIVYIDYAKAFDSVSHQKLLHKLDSYGVKGRVLLWIKSFLTDRSFCVKIGESFSTPREISSGVPQGSILGPLLFLIYVNNIADELSSTCMLFADDSKLYKEISDPTIDFPALQRDLRILSEWSKEWQLDINTDKCHVLRIGISYERPLYISDHEISPTNSVRDLGVIVDKCLRWRLHCQNTAEKAFKVANCILRAIHYKCLENYKKAFVIYCRPILEYCYQVWSPYLKSDKEIIEHVQKHFTRVVCKRLCPGPMHLSYSMRLAIFELKPLEYRRVEFDLILCYKIVNGISDIPFDAVFAFSTRTATSRSHSRELMRKNPKVNPVYNSFSFRVIRVWNLLPQNIVSATNVSSFTQRLKCYDLTAICDFVFP</sequence>
<dbReference type="AlphaFoldDB" id="A0ABD6ELN9"/>
<keyword evidence="3" id="KW-1185">Reference proteome</keyword>
<reference evidence="2 3" key="1">
    <citation type="submission" date="2024-08" db="EMBL/GenBank/DDBJ databases">
        <title>Gnathostoma spinigerum genome.</title>
        <authorList>
            <person name="Gonzalez-Bertolin B."/>
            <person name="Monzon S."/>
            <person name="Zaballos A."/>
            <person name="Jimenez P."/>
            <person name="Dekumyoy P."/>
            <person name="Varona S."/>
            <person name="Cuesta I."/>
            <person name="Sumanam S."/>
            <person name="Adisakwattana P."/>
            <person name="Gasser R.B."/>
            <person name="Hernandez-Gonzalez A."/>
            <person name="Young N.D."/>
            <person name="Perteguer M.J."/>
        </authorList>
    </citation>
    <scope>NUCLEOTIDE SEQUENCE [LARGE SCALE GENOMIC DNA]</scope>
    <source>
        <strain evidence="2">AL3</strain>
        <tissue evidence="2">Liver</tissue>
    </source>
</reference>
<evidence type="ECO:0000313" key="3">
    <source>
        <dbReference type="Proteomes" id="UP001608902"/>
    </source>
</evidence>
<proteinExistence type="predicted"/>
<dbReference type="PANTHER" id="PTHR33332">
    <property type="entry name" value="REVERSE TRANSCRIPTASE DOMAIN-CONTAINING PROTEIN"/>
    <property type="match status" value="1"/>
</dbReference>
<dbReference type="Pfam" id="PF00078">
    <property type="entry name" value="RVT_1"/>
    <property type="match status" value="1"/>
</dbReference>
<comment type="caution">
    <text evidence="2">The sequence shown here is derived from an EMBL/GenBank/DDBJ whole genome shotgun (WGS) entry which is preliminary data.</text>
</comment>
<gene>
    <name evidence="2" type="ORF">AB6A40_007594</name>
</gene>
<protein>
    <recommendedName>
        <fullName evidence="1">Reverse transcriptase domain-containing protein</fullName>
    </recommendedName>
</protein>
<dbReference type="EMBL" id="JBGFUD010006250">
    <property type="protein sequence ID" value="MFH4980885.1"/>
    <property type="molecule type" value="Genomic_DNA"/>
</dbReference>
<dbReference type="PRINTS" id="PR01345">
    <property type="entry name" value="CERVTRCPTASE"/>
</dbReference>
<evidence type="ECO:0000259" key="1">
    <source>
        <dbReference type="PROSITE" id="PS50878"/>
    </source>
</evidence>
<evidence type="ECO:0000313" key="2">
    <source>
        <dbReference type="EMBL" id="MFH4980885.1"/>
    </source>
</evidence>
<dbReference type="InterPro" id="IPR043502">
    <property type="entry name" value="DNA/RNA_pol_sf"/>
</dbReference>
<dbReference type="InterPro" id="IPR000477">
    <property type="entry name" value="RT_dom"/>
</dbReference>
<name>A0ABD6ELN9_9BILA</name>
<organism evidence="2 3">
    <name type="scientific">Gnathostoma spinigerum</name>
    <dbReference type="NCBI Taxonomy" id="75299"/>
    <lineage>
        <taxon>Eukaryota</taxon>
        <taxon>Metazoa</taxon>
        <taxon>Ecdysozoa</taxon>
        <taxon>Nematoda</taxon>
        <taxon>Chromadorea</taxon>
        <taxon>Rhabditida</taxon>
        <taxon>Spirurina</taxon>
        <taxon>Gnathostomatomorpha</taxon>
        <taxon>Gnathostomatoidea</taxon>
        <taxon>Gnathostomatidae</taxon>
        <taxon>Gnathostoma</taxon>
    </lineage>
</organism>
<feature type="domain" description="Reverse transcriptase" evidence="1">
    <location>
        <begin position="1"/>
        <end position="195"/>
    </location>
</feature>
<dbReference type="SUPFAM" id="SSF56672">
    <property type="entry name" value="DNA/RNA polymerases"/>
    <property type="match status" value="1"/>
</dbReference>
<dbReference type="CDD" id="cd01650">
    <property type="entry name" value="RT_nLTR_like"/>
    <property type="match status" value="1"/>
</dbReference>